<organism evidence="2">
    <name type="scientific">Campylobacter sp. CCS1377</name>
    <dbReference type="NCBI Taxonomy" id="3158229"/>
    <lineage>
        <taxon>Bacteria</taxon>
        <taxon>Pseudomonadati</taxon>
        <taxon>Campylobacterota</taxon>
        <taxon>Epsilonproteobacteria</taxon>
        <taxon>Campylobacterales</taxon>
        <taxon>Campylobacteraceae</taxon>
        <taxon>Campylobacter</taxon>
    </lineage>
</organism>
<proteinExistence type="predicted"/>
<keyword evidence="1" id="KW-0812">Transmembrane</keyword>
<keyword evidence="1" id="KW-1133">Transmembrane helix</keyword>
<feature type="transmembrane region" description="Helical" evidence="1">
    <location>
        <begin position="463"/>
        <end position="481"/>
    </location>
</feature>
<accession>A0AAU7E5G9</accession>
<feature type="transmembrane region" description="Helical" evidence="1">
    <location>
        <begin position="424"/>
        <end position="443"/>
    </location>
</feature>
<dbReference type="EMBL" id="CP155620">
    <property type="protein sequence ID" value="XBJ28495.1"/>
    <property type="molecule type" value="Genomic_DNA"/>
</dbReference>
<reference evidence="2" key="1">
    <citation type="submission" date="2024-05" db="EMBL/GenBank/DDBJ databases">
        <title>Campylobacter coli isolated from environmental waters in Slovenia.</title>
        <authorList>
            <person name="Zautner A.E."/>
            <person name="Bunk B."/>
            <person name="Riedel T."/>
            <person name="Sproeer C."/>
        </authorList>
    </citation>
    <scope>NUCLEOTIDE SEQUENCE</scope>
    <source>
        <strain evidence="2">CCS1377</strain>
    </source>
</reference>
<feature type="transmembrane region" description="Helical" evidence="1">
    <location>
        <begin position="393"/>
        <end position="412"/>
    </location>
</feature>
<evidence type="ECO:0000313" key="2">
    <source>
        <dbReference type="EMBL" id="XBJ28495.1"/>
    </source>
</evidence>
<dbReference type="AlphaFoldDB" id="A0AAU7E5G9"/>
<dbReference type="RefSeq" id="WP_348518125.1">
    <property type="nucleotide sequence ID" value="NZ_CP155620.1"/>
</dbReference>
<protein>
    <submittedName>
        <fullName evidence="2">Uncharacterized protein</fullName>
    </submittedName>
</protein>
<name>A0AAU7E5G9_9BACT</name>
<evidence type="ECO:0000256" key="1">
    <source>
        <dbReference type="SAM" id="Phobius"/>
    </source>
</evidence>
<sequence length="602" mass="68176">MIDAKYRTPKYFLKPTYPQNAGEIGYVECYQSWLVYGTLFVNKYVELLHRQLVRKGRARKMSANHPLYKNAYAISYYDIKSPSVRPYDYHSYSDLGLNQFFVGQSPYEWYKGDPSDDNGIYHDTSQIVRKKQAGNDGFDTPIVALRKFSGGNNLILNQDYALKYANEIPQAYFLRDETVLSLIGIEPIYNGKVVMTDIFKFDPMGNGGQDMVTAYSCKMYILDRAKIENGEFIIKDLILPDKDKFQPIPYPPFRPQYYDINNYVNELKRLNPDILIIPNVIHSKVMTDNDPVTYGLKSVYFKSVYDSVVNQSKKGDIFHPFYYDAKKCQVFCTEPVIFGGLTVKDGFFGGVQGSLGFIPLYLNSTNSPIGRKDRWFILWDTYYDLYVEEDKEWYDFFIGAIMVVVVVAVAIWTGYATAGALGNLIGGAVGTILSNLSIVLGYVSGISSGLSMLGVGGEFMQGLAKISSIALSVLSIVTMGLQIKQNIQTAIANQTPIMDELWVGFGETITTETGEEISKFGLNHMFSQTLNLASDVMNLVNHKAPLEINESPAEDDVFFGKEKQEQEVLFKSDVLGQDWYNFETFDILNETKIKKEQLLFVF</sequence>
<keyword evidence="1" id="KW-0472">Membrane</keyword>
<gene>
    <name evidence="2" type="ORF">AAH949_05155</name>
</gene>